<evidence type="ECO:0000313" key="11">
    <source>
        <dbReference type="Proteomes" id="UP000800096"/>
    </source>
</evidence>
<dbReference type="GO" id="GO:0006357">
    <property type="term" value="P:regulation of transcription by RNA polymerase II"/>
    <property type="evidence" value="ECO:0007669"/>
    <property type="project" value="InterPro"/>
</dbReference>
<keyword evidence="8" id="KW-0010">Activator</keyword>
<organism evidence="10 11">
    <name type="scientific">Ampelomyces quisqualis</name>
    <name type="common">Powdery mildew agent</name>
    <dbReference type="NCBI Taxonomy" id="50730"/>
    <lineage>
        <taxon>Eukaryota</taxon>
        <taxon>Fungi</taxon>
        <taxon>Dikarya</taxon>
        <taxon>Ascomycota</taxon>
        <taxon>Pezizomycotina</taxon>
        <taxon>Dothideomycetes</taxon>
        <taxon>Pleosporomycetidae</taxon>
        <taxon>Pleosporales</taxon>
        <taxon>Pleosporineae</taxon>
        <taxon>Phaeosphaeriaceae</taxon>
        <taxon>Ampelomyces</taxon>
    </lineage>
</organism>
<comment type="function">
    <text evidence="8">Component of the Mediator complex, a coactivator involved in the regulated transcription of nearly all RNA polymerase II-dependent genes. Mediator functions as a bridge to convey information from gene-specific regulatory proteins to the basal RNA polymerase II transcription machinery. Mediator is recruited to promoters by direct interactions with regulatory proteins and serves as a scaffold for the assembly of a functional preinitiation complex with RNA polymerase II and the general transcription factors.</text>
</comment>
<evidence type="ECO:0000256" key="4">
    <source>
        <dbReference type="ARBA" id="ARBA00023015"/>
    </source>
</evidence>
<dbReference type="InterPro" id="IPR019313">
    <property type="entry name" value="Mediator_Med17"/>
</dbReference>
<dbReference type="Proteomes" id="UP000800096">
    <property type="component" value="Unassembled WGS sequence"/>
</dbReference>
<feature type="region of interest" description="Disordered" evidence="9">
    <location>
        <begin position="42"/>
        <end position="78"/>
    </location>
</feature>
<keyword evidence="6 8" id="KW-0539">Nucleus</keyword>
<keyword evidence="4 8" id="KW-0805">Transcription regulation</keyword>
<accession>A0A6A5R576</accession>
<dbReference type="GO" id="GO:0003712">
    <property type="term" value="F:transcription coregulator activity"/>
    <property type="evidence" value="ECO:0007669"/>
    <property type="project" value="InterPro"/>
</dbReference>
<keyword evidence="5 8" id="KW-0804">Transcription</keyword>
<dbReference type="GO" id="GO:0070847">
    <property type="term" value="C:core mediator complex"/>
    <property type="evidence" value="ECO:0007669"/>
    <property type="project" value="TreeGrafter"/>
</dbReference>
<dbReference type="OrthoDB" id="5319830at2759"/>
<dbReference type="GO" id="GO:0016592">
    <property type="term" value="C:mediator complex"/>
    <property type="evidence" value="ECO:0007669"/>
    <property type="project" value="InterPro"/>
</dbReference>
<dbReference type="PANTHER" id="PTHR13114">
    <property type="entry name" value="MEDIATOR OF RNA POLYMERASE II TRANSCRIPTION SUBUNIT 17"/>
    <property type="match status" value="1"/>
</dbReference>
<gene>
    <name evidence="8" type="primary">MED17</name>
    <name evidence="10" type="ORF">BDU57DRAFT_488425</name>
</gene>
<comment type="similarity">
    <text evidence="2 8">Belongs to the Mediator complex subunit 17 family.</text>
</comment>
<reference evidence="10" key="1">
    <citation type="journal article" date="2020" name="Stud. Mycol.">
        <title>101 Dothideomycetes genomes: a test case for predicting lifestyles and emergence of pathogens.</title>
        <authorList>
            <person name="Haridas S."/>
            <person name="Albert R."/>
            <person name="Binder M."/>
            <person name="Bloem J."/>
            <person name="Labutti K."/>
            <person name="Salamov A."/>
            <person name="Andreopoulos B."/>
            <person name="Baker S."/>
            <person name="Barry K."/>
            <person name="Bills G."/>
            <person name="Bluhm B."/>
            <person name="Cannon C."/>
            <person name="Castanera R."/>
            <person name="Culley D."/>
            <person name="Daum C."/>
            <person name="Ezra D."/>
            <person name="Gonzalez J."/>
            <person name="Henrissat B."/>
            <person name="Kuo A."/>
            <person name="Liang C."/>
            <person name="Lipzen A."/>
            <person name="Lutzoni F."/>
            <person name="Magnuson J."/>
            <person name="Mondo S."/>
            <person name="Nolan M."/>
            <person name="Ohm R."/>
            <person name="Pangilinan J."/>
            <person name="Park H.-J."/>
            <person name="Ramirez L."/>
            <person name="Alfaro M."/>
            <person name="Sun H."/>
            <person name="Tritt A."/>
            <person name="Yoshinaga Y."/>
            <person name="Zwiers L.-H."/>
            <person name="Turgeon B."/>
            <person name="Goodwin S."/>
            <person name="Spatafora J."/>
            <person name="Crous P."/>
            <person name="Grigoriev I."/>
        </authorList>
    </citation>
    <scope>NUCLEOTIDE SEQUENCE</scope>
    <source>
        <strain evidence="10">HMLAC05119</strain>
    </source>
</reference>
<evidence type="ECO:0000256" key="1">
    <source>
        <dbReference type="ARBA" id="ARBA00004123"/>
    </source>
</evidence>
<evidence type="ECO:0000256" key="9">
    <source>
        <dbReference type="SAM" id="MobiDB-lite"/>
    </source>
</evidence>
<evidence type="ECO:0000313" key="10">
    <source>
        <dbReference type="EMBL" id="KAF1921067.1"/>
    </source>
</evidence>
<proteinExistence type="inferred from homology"/>
<evidence type="ECO:0000256" key="6">
    <source>
        <dbReference type="ARBA" id="ARBA00023242"/>
    </source>
</evidence>
<sequence>MSGAGSLMNITLRPWPAPKKEELGPQHLLQQVEQLANERGHLRNVTEKSLQDEITSGKDVSEGAKDESDEKKEKKEVYSKEERLQDVFRMQQEMSNHMEWAKFAANNAVDLISLALSSDPNKRSLASFSHTFRVEGLTQGLPFGSFGISKENHDQHVRKPDELQSLQEYEQRQELVSKGARMEALDVATDEILKAAKKLEREVRRETKYWQEIVSISDKGWPIQRVRQNARNIPFAVRYGLPEASNHFKARGLAPLRMDKDGSIILDPTLALKPKTLRVRVREYGKITGTSSLAIESGMNSTAIEKTIQLARDSLFEEELYHEMRLEARHLLPYGVFYRDSVIHVEASGVDSRHRSKMLLIDCIPREDDSQSKQSHSNDWLARNVAEGLRLLLAHEHSMRLHRRSQLPPPLTGQQQEHPSPSLLRTLLAVFRHLEGVDSLYDYLEKTSKTLESAGINVQLDTTRELSWANLAESLQSSSKKGVSATDQLLELFLKPFGGRATLTLTSSNVRQPEALSVSTRTVIGPPTFGREHRLILPSSVATELGLFQQSKFTSVEETTSYLDSILSLHIAHRQLKTEFFSRAVIKGSDARITIRTKDAKKEPTGEQDIMVRLQQGELEVTAISAANIQEEELDTEQSYTWTDRKGEMPLVDKVKSWVG</sequence>
<evidence type="ECO:0000256" key="8">
    <source>
        <dbReference type="RuleBase" id="RU364140"/>
    </source>
</evidence>
<evidence type="ECO:0000256" key="5">
    <source>
        <dbReference type="ARBA" id="ARBA00023163"/>
    </source>
</evidence>
<comment type="subunit">
    <text evidence="8">Component of the Mediator complex.</text>
</comment>
<evidence type="ECO:0000256" key="7">
    <source>
        <dbReference type="ARBA" id="ARBA00032014"/>
    </source>
</evidence>
<feature type="region of interest" description="Disordered" evidence="9">
    <location>
        <begin position="1"/>
        <end position="24"/>
    </location>
</feature>
<dbReference type="Pfam" id="PF10156">
    <property type="entry name" value="Med17"/>
    <property type="match status" value="1"/>
</dbReference>
<protein>
    <recommendedName>
        <fullName evidence="3 8">Mediator of RNA polymerase II transcription subunit 17</fullName>
    </recommendedName>
    <alternativeName>
        <fullName evidence="7 8">Mediator complex subunit 17</fullName>
    </alternativeName>
</protein>
<dbReference type="EMBL" id="ML979132">
    <property type="protein sequence ID" value="KAF1921067.1"/>
    <property type="molecule type" value="Genomic_DNA"/>
</dbReference>
<name>A0A6A5R576_AMPQU</name>
<dbReference type="PANTHER" id="PTHR13114:SF7">
    <property type="entry name" value="MEDIATOR OF RNA POLYMERASE II TRANSCRIPTION SUBUNIT 17"/>
    <property type="match status" value="1"/>
</dbReference>
<comment type="subcellular location">
    <subcellularLocation>
        <location evidence="1 8">Nucleus</location>
    </subcellularLocation>
</comment>
<dbReference type="AlphaFoldDB" id="A0A6A5R576"/>
<evidence type="ECO:0000256" key="2">
    <source>
        <dbReference type="ARBA" id="ARBA00005635"/>
    </source>
</evidence>
<keyword evidence="11" id="KW-1185">Reference proteome</keyword>
<evidence type="ECO:0000256" key="3">
    <source>
        <dbReference type="ARBA" id="ARBA00019610"/>
    </source>
</evidence>